<evidence type="ECO:0000256" key="2">
    <source>
        <dbReference type="RuleBase" id="RU362080"/>
    </source>
</evidence>
<comment type="caution">
    <text evidence="3">The sequence shown here is derived from an EMBL/GenBank/DDBJ whole genome shotgun (WGS) entry which is preliminary data.</text>
</comment>
<dbReference type="Pfam" id="PF02604">
    <property type="entry name" value="PhdYeFM_antitox"/>
    <property type="match status" value="1"/>
</dbReference>
<comment type="similarity">
    <text evidence="1 2">Belongs to the phD/YefM antitoxin family.</text>
</comment>
<organism evidence="3 4">
    <name type="scientific">Benzoatithermus flavus</name>
    <dbReference type="NCBI Taxonomy" id="3108223"/>
    <lineage>
        <taxon>Bacteria</taxon>
        <taxon>Pseudomonadati</taxon>
        <taxon>Pseudomonadota</taxon>
        <taxon>Alphaproteobacteria</taxon>
        <taxon>Geminicoccales</taxon>
        <taxon>Geminicoccaceae</taxon>
        <taxon>Benzoatithermus</taxon>
    </lineage>
</organism>
<proteinExistence type="inferred from homology"/>
<accession>A0ABU8XP31</accession>
<comment type="function">
    <text evidence="2">Antitoxin component of a type II toxin-antitoxin (TA) system.</text>
</comment>
<dbReference type="InterPro" id="IPR006442">
    <property type="entry name" value="Antitoxin_Phd/YefM"/>
</dbReference>
<dbReference type="EMBL" id="JBBLZC010000005">
    <property type="protein sequence ID" value="MEK0082956.1"/>
    <property type="molecule type" value="Genomic_DNA"/>
</dbReference>
<dbReference type="NCBIfam" id="TIGR01552">
    <property type="entry name" value="phd_fam"/>
    <property type="match status" value="1"/>
</dbReference>
<keyword evidence="4" id="KW-1185">Reference proteome</keyword>
<dbReference type="PANTHER" id="PTHR35377">
    <property type="entry name" value="ANTITOXIN VAPB49-RELATED-RELATED"/>
    <property type="match status" value="1"/>
</dbReference>
<dbReference type="RefSeq" id="WP_418158803.1">
    <property type="nucleotide sequence ID" value="NZ_JBBLZC010000005.1"/>
</dbReference>
<gene>
    <name evidence="3" type="ORF">U1T56_07325</name>
</gene>
<sequence length="73" mass="8409">MKVNVHEAKAQLSELLERVARGEEVVIAKRGKPFARLVRVEEKAPRRPGIARGRVTEAFFEPLDEDELRAWQQ</sequence>
<protein>
    <recommendedName>
        <fullName evidence="2">Antitoxin</fullName>
    </recommendedName>
</protein>
<evidence type="ECO:0000313" key="3">
    <source>
        <dbReference type="EMBL" id="MEK0082956.1"/>
    </source>
</evidence>
<evidence type="ECO:0000313" key="4">
    <source>
        <dbReference type="Proteomes" id="UP001375743"/>
    </source>
</evidence>
<dbReference type="InterPro" id="IPR036165">
    <property type="entry name" value="YefM-like_sf"/>
</dbReference>
<dbReference type="Gene3D" id="3.40.1620.10">
    <property type="entry name" value="YefM-like domain"/>
    <property type="match status" value="1"/>
</dbReference>
<dbReference type="InterPro" id="IPR051416">
    <property type="entry name" value="phD-YefM_TA_antitoxins"/>
</dbReference>
<name>A0ABU8XP31_9PROT</name>
<dbReference type="SUPFAM" id="SSF143120">
    <property type="entry name" value="YefM-like"/>
    <property type="match status" value="1"/>
</dbReference>
<reference evidence="3 4" key="1">
    <citation type="submission" date="2024-01" db="EMBL/GenBank/DDBJ databases">
        <title>Multi-omics insights into the function and evolution of sodium benzoate biodegradation pathways in Benzoatithermus flavus gen. nov., sp. nov. from hot spring.</title>
        <authorList>
            <person name="Hu C.-J."/>
            <person name="Li W.-J."/>
        </authorList>
    </citation>
    <scope>NUCLEOTIDE SEQUENCE [LARGE SCALE GENOMIC DNA]</scope>
    <source>
        <strain evidence="3 4">SYSU G07066</strain>
    </source>
</reference>
<dbReference type="Proteomes" id="UP001375743">
    <property type="component" value="Unassembled WGS sequence"/>
</dbReference>
<evidence type="ECO:0000256" key="1">
    <source>
        <dbReference type="ARBA" id="ARBA00009981"/>
    </source>
</evidence>